<dbReference type="GO" id="GO:0046854">
    <property type="term" value="P:phosphatidylinositol phosphate biosynthetic process"/>
    <property type="evidence" value="ECO:0007669"/>
    <property type="project" value="InterPro"/>
</dbReference>
<keyword evidence="6" id="KW-1185">Reference proteome</keyword>
<dbReference type="InterPro" id="IPR000760">
    <property type="entry name" value="Inositol_monophosphatase-like"/>
</dbReference>
<evidence type="ECO:0000313" key="5">
    <source>
        <dbReference type="EMBL" id="RUP48258.1"/>
    </source>
</evidence>
<dbReference type="InterPro" id="IPR020550">
    <property type="entry name" value="Inositol_monophosphatase_CS"/>
</dbReference>
<feature type="binding site" evidence="4">
    <location>
        <position position="152"/>
    </location>
    <ligand>
        <name>Mg(2+)</name>
        <dbReference type="ChEBI" id="CHEBI:18420"/>
        <label>1</label>
        <note>catalytic</note>
    </ligand>
</feature>
<dbReference type="OrthoDB" id="10254945at2759"/>
<dbReference type="EMBL" id="RBNI01003529">
    <property type="protein sequence ID" value="RUP48258.1"/>
    <property type="molecule type" value="Genomic_DNA"/>
</dbReference>
<dbReference type="GO" id="GO:0006020">
    <property type="term" value="P:inositol metabolic process"/>
    <property type="evidence" value="ECO:0007669"/>
    <property type="project" value="TreeGrafter"/>
</dbReference>
<evidence type="ECO:0000256" key="3">
    <source>
        <dbReference type="ARBA" id="ARBA00022842"/>
    </source>
</evidence>
<dbReference type="GO" id="GO:0007165">
    <property type="term" value="P:signal transduction"/>
    <property type="evidence" value="ECO:0007669"/>
    <property type="project" value="TreeGrafter"/>
</dbReference>
<accession>A0A433DBN4</accession>
<dbReference type="GO" id="GO:0046872">
    <property type="term" value="F:metal ion binding"/>
    <property type="evidence" value="ECO:0007669"/>
    <property type="project" value="UniProtKB-KW"/>
</dbReference>
<dbReference type="GO" id="GO:0008934">
    <property type="term" value="F:inositol monophosphate 1-phosphatase activity"/>
    <property type="evidence" value="ECO:0007669"/>
    <property type="project" value="TreeGrafter"/>
</dbReference>
<dbReference type="Proteomes" id="UP000268093">
    <property type="component" value="Unassembled WGS sequence"/>
</dbReference>
<dbReference type="PANTHER" id="PTHR20854">
    <property type="entry name" value="INOSITOL MONOPHOSPHATASE"/>
    <property type="match status" value="1"/>
</dbReference>
<dbReference type="SUPFAM" id="SSF56655">
    <property type="entry name" value="Carbohydrate phosphatase"/>
    <property type="match status" value="1"/>
</dbReference>
<dbReference type="AlphaFoldDB" id="A0A433DBN4"/>
<dbReference type="PANTHER" id="PTHR20854:SF4">
    <property type="entry name" value="INOSITOL-1-MONOPHOSPHATASE-RELATED"/>
    <property type="match status" value="1"/>
</dbReference>
<dbReference type="PRINTS" id="PR00377">
    <property type="entry name" value="IMPHPHTASES"/>
</dbReference>
<evidence type="ECO:0000256" key="2">
    <source>
        <dbReference type="ARBA" id="ARBA00022723"/>
    </source>
</evidence>
<evidence type="ECO:0008006" key="7">
    <source>
        <dbReference type="Google" id="ProtNLM"/>
    </source>
</evidence>
<comment type="cofactor">
    <cofactor evidence="4">
        <name>Mg(2+)</name>
        <dbReference type="ChEBI" id="CHEBI:18420"/>
    </cofactor>
</comment>
<name>A0A433DBN4_9FUNG</name>
<comment type="caution">
    <text evidence="5">The sequence shown here is derived from an EMBL/GenBank/DDBJ whole genome shotgun (WGS) entry which is preliminary data.</text>
</comment>
<protein>
    <recommendedName>
        <fullName evidence="7">Inositol monophosphatase</fullName>
    </recommendedName>
</protein>
<dbReference type="Gene3D" id="3.40.190.80">
    <property type="match status" value="1"/>
</dbReference>
<keyword evidence="3 4" id="KW-0460">Magnesium</keyword>
<comment type="similarity">
    <text evidence="1">Belongs to the inositol monophosphatase superfamily.</text>
</comment>
<dbReference type="PROSITE" id="PS00630">
    <property type="entry name" value="IMP_2"/>
    <property type="match status" value="1"/>
</dbReference>
<feature type="non-terminal residue" evidence="5">
    <location>
        <position position="1"/>
    </location>
</feature>
<feature type="binding site" evidence="4">
    <location>
        <position position="6"/>
    </location>
    <ligand>
        <name>Mg(2+)</name>
        <dbReference type="ChEBI" id="CHEBI:18420"/>
        <label>1</label>
        <note>catalytic</note>
    </ligand>
</feature>
<proteinExistence type="inferred from homology"/>
<sequence length="227" mass="24016">KKKTPDGTTNFIHGFPFVAVSIALTLSKLPTVGVVYNPLLDELYSAARGHGAHLNTVRRLPLLSPPLGPLATCLIATEIGADRSEEVIGKKIDAIHNFVSAPGQVGKRSASTKIGAGLAHSIRSTGSAALNLCQVAKGVVDVFWEIGCWEWDVAAAMVIVQESGGLVLHGSVPSPDPVNIFCRKYLAVRASPGLDARERQMGVAGEMWDLVEDIEAPRESVPGGFEA</sequence>
<keyword evidence="2 4" id="KW-0479">Metal-binding</keyword>
<evidence type="ECO:0000313" key="6">
    <source>
        <dbReference type="Proteomes" id="UP000268093"/>
    </source>
</evidence>
<evidence type="ECO:0000256" key="1">
    <source>
        <dbReference type="ARBA" id="ARBA00009759"/>
    </source>
</evidence>
<dbReference type="Gene3D" id="3.30.540.10">
    <property type="entry name" value="Fructose-1,6-Bisphosphatase, subunit A, domain 1"/>
    <property type="match status" value="1"/>
</dbReference>
<gene>
    <name evidence="5" type="ORF">BC936DRAFT_144776</name>
</gene>
<dbReference type="Pfam" id="PF00459">
    <property type="entry name" value="Inositol_P"/>
    <property type="match status" value="1"/>
</dbReference>
<reference evidence="5 6" key="1">
    <citation type="journal article" date="2018" name="New Phytol.">
        <title>Phylogenomics of Endogonaceae and evolution of mycorrhizas within Mucoromycota.</title>
        <authorList>
            <person name="Chang Y."/>
            <person name="Desiro A."/>
            <person name="Na H."/>
            <person name="Sandor L."/>
            <person name="Lipzen A."/>
            <person name="Clum A."/>
            <person name="Barry K."/>
            <person name="Grigoriev I.V."/>
            <person name="Martin F.M."/>
            <person name="Stajich J.E."/>
            <person name="Smith M.E."/>
            <person name="Bonito G."/>
            <person name="Spatafora J.W."/>
        </authorList>
    </citation>
    <scope>NUCLEOTIDE SEQUENCE [LARGE SCALE GENOMIC DNA]</scope>
    <source>
        <strain evidence="5 6">GMNB39</strain>
    </source>
</reference>
<evidence type="ECO:0000256" key="4">
    <source>
        <dbReference type="PIRSR" id="PIRSR600760-2"/>
    </source>
</evidence>
<organism evidence="5 6">
    <name type="scientific">Jimgerdemannia flammicorona</name>
    <dbReference type="NCBI Taxonomy" id="994334"/>
    <lineage>
        <taxon>Eukaryota</taxon>
        <taxon>Fungi</taxon>
        <taxon>Fungi incertae sedis</taxon>
        <taxon>Mucoromycota</taxon>
        <taxon>Mucoromycotina</taxon>
        <taxon>Endogonomycetes</taxon>
        <taxon>Endogonales</taxon>
        <taxon>Endogonaceae</taxon>
        <taxon>Jimgerdemannia</taxon>
    </lineage>
</organism>